<accession>A0A326U130</accession>
<evidence type="ECO:0000313" key="2">
    <source>
        <dbReference type="EMBL" id="PZW23424.1"/>
    </source>
</evidence>
<keyword evidence="3" id="KW-1185">Reference proteome</keyword>
<reference evidence="2 3" key="1">
    <citation type="submission" date="2018-06" db="EMBL/GenBank/DDBJ databases">
        <title>Genomic Encyclopedia of Archaeal and Bacterial Type Strains, Phase II (KMG-II): from individual species to whole genera.</title>
        <authorList>
            <person name="Goeker M."/>
        </authorList>
    </citation>
    <scope>NUCLEOTIDE SEQUENCE [LARGE SCALE GENOMIC DNA]</scope>
    <source>
        <strain evidence="2 3">ATCC BAA-1881</strain>
    </source>
</reference>
<evidence type="ECO:0000256" key="1">
    <source>
        <dbReference type="SAM" id="MobiDB-lite"/>
    </source>
</evidence>
<dbReference type="RefSeq" id="WP_111325333.1">
    <property type="nucleotide sequence ID" value="NZ_BIFX01000001.1"/>
</dbReference>
<evidence type="ECO:0000313" key="3">
    <source>
        <dbReference type="Proteomes" id="UP000248806"/>
    </source>
</evidence>
<protein>
    <recommendedName>
        <fullName evidence="4">Three-Cys-motif partner protein</fullName>
    </recommendedName>
</protein>
<feature type="region of interest" description="Disordered" evidence="1">
    <location>
        <begin position="1"/>
        <end position="20"/>
    </location>
</feature>
<dbReference type="Proteomes" id="UP000248806">
    <property type="component" value="Unassembled WGS sequence"/>
</dbReference>
<name>A0A326U130_THEHA</name>
<dbReference type="AlphaFoldDB" id="A0A326U130"/>
<proteinExistence type="predicted"/>
<sequence>MNLWADIDHNEQEQSRTGTVTRRTRRLTEWDVLSSVREWLVEHYLPAYCRSLIATRIFRRCYWIDALGLETRALSSQCNGTGKPAALQPFLSLTNSLKQEHASFQFSALLFAPGKRKHTAQPLTLSGKSTLFQLPWPNAATTILQQLEQSPALFLLNPLSPNLFRYEQLVPLFRRTAPTELCLLISHQQVTALMQTAQHSSEVATQLKDLLRSDRWKTLPPAKAVSGFLTLFMAVMKRHFSFPIQRIPVLMQVGPAHVAAQPYTLLFATRRQDSLLCMNDAISFYRQHLYRESCRGVLGEEWFLAQEQERRATALQQLYEETLHLGRGQRVRRWPDLRQQLCLSHFGHFSQADYNEIIQKLLLNKAVYCEWRRSGAEQQHTALPGNEDILLWNA</sequence>
<dbReference type="OrthoDB" id="148219at2"/>
<evidence type="ECO:0008006" key="4">
    <source>
        <dbReference type="Google" id="ProtNLM"/>
    </source>
</evidence>
<gene>
    <name evidence="2" type="ORF">EI42_05046</name>
</gene>
<comment type="caution">
    <text evidence="2">The sequence shown here is derived from an EMBL/GenBank/DDBJ whole genome shotgun (WGS) entry which is preliminary data.</text>
</comment>
<feature type="compositionally biased region" description="Basic and acidic residues" evidence="1">
    <location>
        <begin position="1"/>
        <end position="14"/>
    </location>
</feature>
<organism evidence="2 3">
    <name type="scientific">Thermosporothrix hazakensis</name>
    <dbReference type="NCBI Taxonomy" id="644383"/>
    <lineage>
        <taxon>Bacteria</taxon>
        <taxon>Bacillati</taxon>
        <taxon>Chloroflexota</taxon>
        <taxon>Ktedonobacteria</taxon>
        <taxon>Ktedonobacterales</taxon>
        <taxon>Thermosporotrichaceae</taxon>
        <taxon>Thermosporothrix</taxon>
    </lineage>
</organism>
<dbReference type="EMBL" id="QKUF01000026">
    <property type="protein sequence ID" value="PZW23424.1"/>
    <property type="molecule type" value="Genomic_DNA"/>
</dbReference>